<evidence type="ECO:0000313" key="1">
    <source>
        <dbReference type="EMBL" id="AEF02785.1"/>
    </source>
</evidence>
<sequence>MFVHASLQIDLVLNKLIMALAEKLTHENAGASTFTGSHCVYTHKEDYV</sequence>
<dbReference type="HOGENOM" id="CLU_3148732_0_0_6"/>
<dbReference type="Proteomes" id="UP000000683">
    <property type="component" value="Chromosome"/>
</dbReference>
<gene>
    <name evidence="1" type="ordered locus">ambt_06240</name>
</gene>
<dbReference type="AlphaFoldDB" id="F5ZCN6"/>
<organism evidence="1 2">
    <name type="scientific">Alteromonas naphthalenivorans</name>
    <dbReference type="NCBI Taxonomy" id="715451"/>
    <lineage>
        <taxon>Bacteria</taxon>
        <taxon>Pseudomonadati</taxon>
        <taxon>Pseudomonadota</taxon>
        <taxon>Gammaproteobacteria</taxon>
        <taxon>Alteromonadales</taxon>
        <taxon>Alteromonadaceae</taxon>
        <taxon>Alteromonas/Salinimonas group</taxon>
        <taxon>Alteromonas</taxon>
    </lineage>
</organism>
<reference evidence="1 2" key="1">
    <citation type="journal article" date="2011" name="J. Bacteriol.">
        <title>Complete genome sequence of the polycyclic aromatic hydrocarbon-degrading bacterium Alteromonas sp. strain SN2.</title>
        <authorList>
            <person name="Jin H.M."/>
            <person name="Jeong H."/>
            <person name="Moon E.J."/>
            <person name="Math R.K."/>
            <person name="Lee K."/>
            <person name="Kim H.J."/>
            <person name="Jeon C.O."/>
            <person name="Oh T.K."/>
            <person name="Kim J.F."/>
        </authorList>
    </citation>
    <scope>NUCLEOTIDE SEQUENCE [LARGE SCALE GENOMIC DNA]</scope>
    <source>
        <strain evidence="2">JCM 17741 / KACC 18427 / KCTC 11700BP / SN2</strain>
    </source>
</reference>
<accession>F5ZCN6</accession>
<evidence type="ECO:0000313" key="2">
    <source>
        <dbReference type="Proteomes" id="UP000000683"/>
    </source>
</evidence>
<keyword evidence="2" id="KW-1185">Reference proteome</keyword>
<name>F5ZCN6_ALTNA</name>
<protein>
    <submittedName>
        <fullName evidence="1">Uncharacterized protein</fullName>
    </submittedName>
</protein>
<dbReference type="KEGG" id="alt:ambt_06240"/>
<dbReference type="EMBL" id="CP002339">
    <property type="protein sequence ID" value="AEF02785.1"/>
    <property type="molecule type" value="Genomic_DNA"/>
</dbReference>
<proteinExistence type="predicted"/>